<dbReference type="Proteomes" id="UP000321886">
    <property type="component" value="Unassembled WGS sequence"/>
</dbReference>
<comment type="caution">
    <text evidence="2">The sequence shown here is derived from an EMBL/GenBank/DDBJ whole genome shotgun (WGS) entry which is preliminary data.</text>
</comment>
<gene>
    <name evidence="2" type="ORF">HFA01_10310</name>
</gene>
<dbReference type="PROSITE" id="PS51186">
    <property type="entry name" value="GNAT"/>
    <property type="match status" value="1"/>
</dbReference>
<proteinExistence type="predicted"/>
<evidence type="ECO:0000313" key="3">
    <source>
        <dbReference type="Proteomes" id="UP000321886"/>
    </source>
</evidence>
<dbReference type="InterPro" id="IPR016181">
    <property type="entry name" value="Acyl_CoA_acyltransferase"/>
</dbReference>
<accession>A0A511WNP1</accession>
<name>A0A511WNP1_9BACI</name>
<dbReference type="InterPro" id="IPR000182">
    <property type="entry name" value="GNAT_dom"/>
</dbReference>
<dbReference type="PANTHER" id="PTHR43415">
    <property type="entry name" value="SPERMIDINE N(1)-ACETYLTRANSFERASE"/>
    <property type="match status" value="1"/>
</dbReference>
<dbReference type="EMBL" id="BJYD01000006">
    <property type="protein sequence ID" value="GEN52769.1"/>
    <property type="molecule type" value="Genomic_DNA"/>
</dbReference>
<dbReference type="CDD" id="cd04301">
    <property type="entry name" value="NAT_SF"/>
    <property type="match status" value="1"/>
</dbReference>
<protein>
    <recommendedName>
        <fullName evidence="1">N-acetyltransferase domain-containing protein</fullName>
    </recommendedName>
</protein>
<dbReference type="PANTHER" id="PTHR43415:SF3">
    <property type="entry name" value="GNAT-FAMILY ACETYLTRANSFERASE"/>
    <property type="match status" value="1"/>
</dbReference>
<evidence type="ECO:0000259" key="1">
    <source>
        <dbReference type="PROSITE" id="PS51186"/>
    </source>
</evidence>
<reference evidence="2 3" key="1">
    <citation type="submission" date="2019-07" db="EMBL/GenBank/DDBJ databases">
        <title>Whole genome shotgun sequence of Halobacillus faecis NBRC 103569.</title>
        <authorList>
            <person name="Hosoyama A."/>
            <person name="Uohara A."/>
            <person name="Ohji S."/>
            <person name="Ichikawa N."/>
        </authorList>
    </citation>
    <scope>NUCLEOTIDE SEQUENCE [LARGE SCALE GENOMIC DNA]</scope>
    <source>
        <strain evidence="2 3">NBRC 103569</strain>
    </source>
</reference>
<evidence type="ECO:0000313" key="2">
    <source>
        <dbReference type="EMBL" id="GEN52769.1"/>
    </source>
</evidence>
<keyword evidence="3" id="KW-1185">Reference proteome</keyword>
<organism evidence="2 3">
    <name type="scientific">Halobacillus faecis</name>
    <dbReference type="NCBI Taxonomy" id="360184"/>
    <lineage>
        <taxon>Bacteria</taxon>
        <taxon>Bacillati</taxon>
        <taxon>Bacillota</taxon>
        <taxon>Bacilli</taxon>
        <taxon>Bacillales</taxon>
        <taxon>Bacillaceae</taxon>
        <taxon>Halobacillus</taxon>
    </lineage>
</organism>
<dbReference type="Gene3D" id="3.40.630.30">
    <property type="match status" value="1"/>
</dbReference>
<dbReference type="OrthoDB" id="9795206at2"/>
<dbReference type="SUPFAM" id="SSF55729">
    <property type="entry name" value="Acyl-CoA N-acyltransferases (Nat)"/>
    <property type="match status" value="1"/>
</dbReference>
<dbReference type="AlphaFoldDB" id="A0A511WNP1"/>
<dbReference type="RefSeq" id="WP_146813851.1">
    <property type="nucleotide sequence ID" value="NZ_BJYD01000006.1"/>
</dbReference>
<sequence>MEVTFKKLTEPTSQIASAYDRWENDTSLIPMVRPNPDQDALEKRYEVTTENLKQRLKNHEIFLIYMNDELVGEMNYMINPGHLHKKEQDTAWIGITIGEAAGRGKGIGFEAMMYLEDRIKEKGLDRVELGVFEFNEKAQKLYRNLGYKEIARIPDFTYWNGSKWADIRMEKFLGIKSNKED</sequence>
<dbReference type="GO" id="GO:0016747">
    <property type="term" value="F:acyltransferase activity, transferring groups other than amino-acyl groups"/>
    <property type="evidence" value="ECO:0007669"/>
    <property type="project" value="InterPro"/>
</dbReference>
<dbReference type="Pfam" id="PF00583">
    <property type="entry name" value="Acetyltransf_1"/>
    <property type="match status" value="1"/>
</dbReference>
<feature type="domain" description="N-acetyltransferase" evidence="1">
    <location>
        <begin position="3"/>
        <end position="174"/>
    </location>
</feature>